<reference evidence="3" key="1">
    <citation type="submission" date="2013-09" db="EMBL/GenBank/DDBJ databases">
        <title>The Genome Sequence of Anopheles maculatus species B.</title>
        <authorList>
            <consortium name="The Broad Institute Genomics Platform"/>
            <person name="Neafsey D.E."/>
            <person name="Besansky N."/>
            <person name="Howell P."/>
            <person name="Walton C."/>
            <person name="Young S.K."/>
            <person name="Zeng Q."/>
            <person name="Gargeya S."/>
            <person name="Fitzgerald M."/>
            <person name="Haas B."/>
            <person name="Abouelleil A."/>
            <person name="Allen A.W."/>
            <person name="Alvarado L."/>
            <person name="Arachchi H.M."/>
            <person name="Berlin A.M."/>
            <person name="Chapman S.B."/>
            <person name="Gainer-Dewar J."/>
            <person name="Goldberg J."/>
            <person name="Griggs A."/>
            <person name="Gujja S."/>
            <person name="Hansen M."/>
            <person name="Howarth C."/>
            <person name="Imamovic A."/>
            <person name="Ireland A."/>
            <person name="Larimer J."/>
            <person name="McCowan C."/>
            <person name="Murphy C."/>
            <person name="Pearson M."/>
            <person name="Poon T.W."/>
            <person name="Priest M."/>
            <person name="Roberts A."/>
            <person name="Saif S."/>
            <person name="Shea T."/>
            <person name="Sisk P."/>
            <person name="Sykes S."/>
            <person name="Wortman J."/>
            <person name="Nusbaum C."/>
            <person name="Birren B."/>
        </authorList>
    </citation>
    <scope>NUCLEOTIDE SEQUENCE [LARGE SCALE GENOMIC DNA]</scope>
    <source>
        <strain evidence="3">maculatus3</strain>
    </source>
</reference>
<reference evidence="2" key="2">
    <citation type="submission" date="2020-05" db="UniProtKB">
        <authorList>
            <consortium name="EnsemblMetazoa"/>
        </authorList>
    </citation>
    <scope>IDENTIFICATION</scope>
    <source>
        <strain evidence="2">maculatus3</strain>
    </source>
</reference>
<organism evidence="2 3">
    <name type="scientific">Anopheles maculatus</name>
    <dbReference type="NCBI Taxonomy" id="74869"/>
    <lineage>
        <taxon>Eukaryota</taxon>
        <taxon>Metazoa</taxon>
        <taxon>Ecdysozoa</taxon>
        <taxon>Arthropoda</taxon>
        <taxon>Hexapoda</taxon>
        <taxon>Insecta</taxon>
        <taxon>Pterygota</taxon>
        <taxon>Neoptera</taxon>
        <taxon>Endopterygota</taxon>
        <taxon>Diptera</taxon>
        <taxon>Nematocera</taxon>
        <taxon>Culicoidea</taxon>
        <taxon>Culicidae</taxon>
        <taxon>Anophelinae</taxon>
        <taxon>Anopheles</taxon>
        <taxon>Anopheles maculatus group</taxon>
    </lineage>
</organism>
<accession>A0A182TA38</accession>
<evidence type="ECO:0000313" key="3">
    <source>
        <dbReference type="Proteomes" id="UP000075901"/>
    </source>
</evidence>
<dbReference type="AlphaFoldDB" id="A0A182TA38"/>
<dbReference type="VEuPathDB" id="VectorBase:AMAM022700"/>
<name>A0A182TA38_9DIPT</name>
<dbReference type="EnsemblMetazoa" id="AMAM022700-RA">
    <property type="protein sequence ID" value="AMAM022700-PA"/>
    <property type="gene ID" value="AMAM022700"/>
</dbReference>
<dbReference type="Proteomes" id="UP000075901">
    <property type="component" value="Unassembled WGS sequence"/>
</dbReference>
<evidence type="ECO:0000313" key="2">
    <source>
        <dbReference type="EnsemblMetazoa" id="AMAM022700-PA"/>
    </source>
</evidence>
<sequence>NGPVTSSTTYGFRNDVLLKLLNIKAREDNPTFNDATINAMIPFLMQQLTMQMKEGELTMYKSLWDLYYKLEVPSAAATQQYATTYNTLQPGMMVGQMPLQQQQQQPMMTNAMGAGPNMHYQLNANQASMPQQEPGMSGMHKFGPVGVSGIIPGPAVGGGGGGTVPIEERRGPVTIDPNVVELD</sequence>
<keyword evidence="3" id="KW-1185">Reference proteome</keyword>
<feature type="region of interest" description="Disordered" evidence="1">
    <location>
        <begin position="162"/>
        <end position="183"/>
    </location>
</feature>
<proteinExistence type="predicted"/>
<protein>
    <submittedName>
        <fullName evidence="2">Uncharacterized protein</fullName>
    </submittedName>
</protein>
<evidence type="ECO:0000256" key="1">
    <source>
        <dbReference type="SAM" id="MobiDB-lite"/>
    </source>
</evidence>